<evidence type="ECO:0000313" key="2">
    <source>
        <dbReference type="Proteomes" id="UP000297454"/>
    </source>
</evidence>
<name>A0A4R9BZX2_9FIRM</name>
<accession>A0A4R9BZX2</accession>
<comment type="caution">
    <text evidence="1">The sequence shown here is derived from an EMBL/GenBank/DDBJ whole genome shotgun (WGS) entry which is preliminary data.</text>
</comment>
<dbReference type="RefSeq" id="WP_134744547.1">
    <property type="nucleotide sequence ID" value="NZ_JBFNFK010000006.1"/>
</dbReference>
<gene>
    <name evidence="1" type="ORF">EQF91_07295</name>
</gene>
<protein>
    <submittedName>
        <fullName evidence="1">Uncharacterized protein</fullName>
    </submittedName>
</protein>
<organism evidence="1 2">
    <name type="scientific">Helcococcus ovis</name>
    <dbReference type="NCBI Taxonomy" id="72026"/>
    <lineage>
        <taxon>Bacteria</taxon>
        <taxon>Bacillati</taxon>
        <taxon>Bacillota</taxon>
        <taxon>Tissierellia</taxon>
        <taxon>Tissierellales</taxon>
        <taxon>Peptoniphilaceae</taxon>
        <taxon>Helcococcus</taxon>
    </lineage>
</organism>
<evidence type="ECO:0000313" key="1">
    <source>
        <dbReference type="EMBL" id="TFF64744.1"/>
    </source>
</evidence>
<dbReference type="EMBL" id="SCFR01000030">
    <property type="protein sequence ID" value="TFF64744.1"/>
    <property type="molecule type" value="Genomic_DNA"/>
</dbReference>
<proteinExistence type="predicted"/>
<keyword evidence="2" id="KW-1185">Reference proteome</keyword>
<dbReference type="AlphaFoldDB" id="A0A4R9BZX2"/>
<reference evidence="1 2" key="1">
    <citation type="submission" date="2019-01" db="EMBL/GenBank/DDBJ databases">
        <title>Draft Genome Sequences of Helcococcus ovis Strains Isolated from the Uterus and Vagina of Dairy Cows with Metritis.</title>
        <authorList>
            <person name="Cunha F."/>
            <person name="Jeon S.J."/>
            <person name="Kutzer P."/>
            <person name="Galvao K.N."/>
        </authorList>
    </citation>
    <scope>NUCLEOTIDE SEQUENCE [LARGE SCALE GENOMIC DNA]</scope>
    <source>
        <strain evidence="1 2">KG-37</strain>
    </source>
</reference>
<sequence length="263" mass="31549">MKQLKTFLKNEILRFEKIQRILNKQKYPDVDGMVCIKKKAKKIEYYHKFKNHETLKFEQKYIKKSEIKLAQSLAQKSYNKKIKNIVKKILPLMKKMYEYFDENLIDDVYDQYSDERKNLVMPMFETKGQYSEIWINQPYQGKGFDSRSNEIFTNKGNRVRSKTEKILADKFENLDIPYKYECPLSLGERVIYPDFTFLDPHTCEEIYWEHFGMMDNPQYAENAIKKIESYSMNGLKLICTFETGNRAPNNQYVDWLINQHLLG</sequence>
<dbReference type="Proteomes" id="UP000297454">
    <property type="component" value="Unassembled WGS sequence"/>
</dbReference>